<evidence type="ECO:0000256" key="1">
    <source>
        <dbReference type="SAM" id="Phobius"/>
    </source>
</evidence>
<keyword evidence="1" id="KW-0472">Membrane</keyword>
<accession>A0ABN5IIX0</accession>
<evidence type="ECO:0000313" key="2">
    <source>
        <dbReference type="EMBL" id="AVM52765.1"/>
    </source>
</evidence>
<evidence type="ECO:0000313" key="3">
    <source>
        <dbReference type="Proteomes" id="UP000238304"/>
    </source>
</evidence>
<feature type="transmembrane region" description="Helical" evidence="1">
    <location>
        <begin position="43"/>
        <end position="62"/>
    </location>
</feature>
<keyword evidence="3" id="KW-1185">Reference proteome</keyword>
<dbReference type="EMBL" id="CP027231">
    <property type="protein sequence ID" value="AVM52765.1"/>
    <property type="molecule type" value="Genomic_DNA"/>
</dbReference>
<keyword evidence="1" id="KW-1133">Transmembrane helix</keyword>
<gene>
    <name evidence="2" type="ORF">C4H11_07290</name>
</gene>
<organism evidence="2 3">
    <name type="scientific">Bacteroides zoogleoformans</name>
    <dbReference type="NCBI Taxonomy" id="28119"/>
    <lineage>
        <taxon>Bacteria</taxon>
        <taxon>Pseudomonadati</taxon>
        <taxon>Bacteroidota</taxon>
        <taxon>Bacteroidia</taxon>
        <taxon>Bacteroidales</taxon>
        <taxon>Bacteroidaceae</taxon>
        <taxon>Bacteroides</taxon>
    </lineage>
</organism>
<dbReference type="Proteomes" id="UP000238304">
    <property type="component" value="Chromosome"/>
</dbReference>
<feature type="transmembrane region" description="Helical" evidence="1">
    <location>
        <begin position="15"/>
        <end position="36"/>
    </location>
</feature>
<keyword evidence="1" id="KW-0812">Transmembrane</keyword>
<name>A0ABN5IIX0_9BACE</name>
<proteinExistence type="predicted"/>
<sequence>MKDIIYNYMTFGEDYWWEFFIVWLLLIIVARIPNFINFHKMDLIIPGFFFVVWYILEVLRYLRLI</sequence>
<reference evidence="2 3" key="1">
    <citation type="submission" date="2018-02" db="EMBL/GenBank/DDBJ databases">
        <authorList>
            <person name="Holder M.E."/>
            <person name="Ajami N.J."/>
            <person name="Petrosino J.F."/>
        </authorList>
    </citation>
    <scope>NUCLEOTIDE SEQUENCE [LARGE SCALE GENOMIC DNA]</scope>
    <source>
        <strain evidence="2 3">ATCC 33285</strain>
    </source>
</reference>
<protein>
    <submittedName>
        <fullName evidence="2">Uncharacterized protein</fullName>
    </submittedName>
</protein>